<evidence type="ECO:0000313" key="3">
    <source>
        <dbReference type="Proteomes" id="UP001652442"/>
    </source>
</evidence>
<gene>
    <name evidence="2" type="ORF">OCV88_13210</name>
</gene>
<keyword evidence="1" id="KW-0472">Membrane</keyword>
<dbReference type="Pfam" id="PF03729">
    <property type="entry name" value="DUF308"/>
    <property type="match status" value="2"/>
</dbReference>
<dbReference type="InterPro" id="IPR005325">
    <property type="entry name" value="DUF308_memb"/>
</dbReference>
<evidence type="ECO:0000256" key="1">
    <source>
        <dbReference type="SAM" id="Phobius"/>
    </source>
</evidence>
<keyword evidence="3" id="KW-1185">Reference proteome</keyword>
<dbReference type="Proteomes" id="UP001652442">
    <property type="component" value="Unassembled WGS sequence"/>
</dbReference>
<dbReference type="EMBL" id="JAOQJQ010000006">
    <property type="protein sequence ID" value="MCU6763271.1"/>
    <property type="molecule type" value="Genomic_DNA"/>
</dbReference>
<name>A0ABT2TNA4_9FIRM</name>
<dbReference type="InterPro" id="IPR052712">
    <property type="entry name" value="Acid_resist_chaperone_HdeD"/>
</dbReference>
<feature type="transmembrane region" description="Helical" evidence="1">
    <location>
        <begin position="123"/>
        <end position="144"/>
    </location>
</feature>
<dbReference type="RefSeq" id="WP_158425918.1">
    <property type="nucleotide sequence ID" value="NZ_JAOQJQ010000006.1"/>
</dbReference>
<feature type="transmembrane region" description="Helical" evidence="1">
    <location>
        <begin position="12"/>
        <end position="31"/>
    </location>
</feature>
<keyword evidence="1" id="KW-1133">Transmembrane helix</keyword>
<feature type="transmembrane region" description="Helical" evidence="1">
    <location>
        <begin position="67"/>
        <end position="86"/>
    </location>
</feature>
<proteinExistence type="predicted"/>
<dbReference type="PANTHER" id="PTHR34989">
    <property type="entry name" value="PROTEIN HDED"/>
    <property type="match status" value="1"/>
</dbReference>
<evidence type="ECO:0000313" key="2">
    <source>
        <dbReference type="EMBL" id="MCU6763271.1"/>
    </source>
</evidence>
<protein>
    <submittedName>
        <fullName evidence="2">DUF308 domain-containing protein</fullName>
    </submittedName>
</protein>
<organism evidence="2 3">
    <name type="scientific">Brotonthovivens ammoniilytica</name>
    <dbReference type="NCBI Taxonomy" id="2981725"/>
    <lineage>
        <taxon>Bacteria</taxon>
        <taxon>Bacillati</taxon>
        <taxon>Bacillota</taxon>
        <taxon>Clostridia</taxon>
        <taxon>Lachnospirales</taxon>
        <taxon>Lachnospiraceae</taxon>
        <taxon>Brotonthovivens</taxon>
    </lineage>
</organism>
<feature type="transmembrane region" description="Helical" evidence="1">
    <location>
        <begin position="150"/>
        <end position="170"/>
    </location>
</feature>
<comment type="caution">
    <text evidence="2">The sequence shown here is derived from an EMBL/GenBank/DDBJ whole genome shotgun (WGS) entry which is preliminary data.</text>
</comment>
<feature type="transmembrane region" description="Helical" evidence="1">
    <location>
        <begin position="37"/>
        <end position="55"/>
    </location>
</feature>
<dbReference type="PANTHER" id="PTHR34989:SF1">
    <property type="entry name" value="PROTEIN HDED"/>
    <property type="match status" value="1"/>
</dbReference>
<reference evidence="2 3" key="1">
    <citation type="journal article" date="2021" name="ISME Commun">
        <title>Automated analysis of genomic sequences facilitates high-throughput and comprehensive description of bacteria.</title>
        <authorList>
            <person name="Hitch T.C.A."/>
        </authorList>
    </citation>
    <scope>NUCLEOTIDE SEQUENCE [LARGE SCALE GENOMIC DNA]</scope>
    <source>
        <strain evidence="2 3">Sanger_109</strain>
    </source>
</reference>
<sequence length="194" mass="21092">MSEFIKKIKASSSLAFVLCIVFGVIICIWPGPVLVTVCRIAGALILAFGIYSLVLCGKNENSMIRSFQLTAGILLCVLGIWILLAPGTFLRLIPIVIGVVLVYHGIKNLFLHSQVKGASPKSGMLYVALSLIALVFGLIMIFGANFFLKAGMVLVGIGLIYDGISGLFMMRQMGDKQKKLNNDDDVIDVDYKEM</sequence>
<feature type="transmembrane region" description="Helical" evidence="1">
    <location>
        <begin position="92"/>
        <end position="111"/>
    </location>
</feature>
<accession>A0ABT2TNA4</accession>
<keyword evidence="1" id="KW-0812">Transmembrane</keyword>